<evidence type="ECO:0000313" key="3">
    <source>
        <dbReference type="Proteomes" id="UP000545507"/>
    </source>
</evidence>
<dbReference type="Proteomes" id="UP000545507">
    <property type="component" value="Unassembled WGS sequence"/>
</dbReference>
<reference evidence="2 3" key="1">
    <citation type="submission" date="2019-09" db="EMBL/GenBank/DDBJ databases">
        <title>Hydrogenophaga aromatica sp. nov., isolated from a para-xylene-degrading enrichment culture.</title>
        <authorList>
            <person name="Tancsics A."/>
            <person name="Banerjee S."/>
        </authorList>
    </citation>
    <scope>NUCLEOTIDE SEQUENCE [LARGE SCALE GENOMIC DNA]</scope>
    <source>
        <strain evidence="2 3">D2P1</strain>
    </source>
</reference>
<dbReference type="AlphaFoldDB" id="A0A7Y8GVU2"/>
<gene>
    <name evidence="2" type="ORF">F3K02_09250</name>
</gene>
<dbReference type="RefSeq" id="WP_177135280.1">
    <property type="nucleotide sequence ID" value="NZ_VYGV01000006.1"/>
</dbReference>
<keyword evidence="3" id="KW-1185">Reference proteome</keyword>
<sequence>MNIEELKLVLQTIQGISGDASTAAILWVALHYGSGIITGLLTAGTILGMVYLVIKAIMANTEWANAVKEVCKAYGCNDDYSFITTEQKRALRKAIDRSKT</sequence>
<evidence type="ECO:0008006" key="4">
    <source>
        <dbReference type="Google" id="ProtNLM"/>
    </source>
</evidence>
<organism evidence="2 3">
    <name type="scientific">Hydrogenophaga aromaticivorans</name>
    <dbReference type="NCBI Taxonomy" id="2610898"/>
    <lineage>
        <taxon>Bacteria</taxon>
        <taxon>Pseudomonadati</taxon>
        <taxon>Pseudomonadota</taxon>
        <taxon>Betaproteobacteria</taxon>
        <taxon>Burkholderiales</taxon>
        <taxon>Comamonadaceae</taxon>
        <taxon>Hydrogenophaga</taxon>
    </lineage>
</organism>
<comment type="caution">
    <text evidence="2">The sequence shown here is derived from an EMBL/GenBank/DDBJ whole genome shotgun (WGS) entry which is preliminary data.</text>
</comment>
<proteinExistence type="predicted"/>
<keyword evidence="1" id="KW-0812">Transmembrane</keyword>
<evidence type="ECO:0000313" key="2">
    <source>
        <dbReference type="EMBL" id="NWF45431.1"/>
    </source>
</evidence>
<keyword evidence="1" id="KW-0472">Membrane</keyword>
<name>A0A7Y8GVU2_9BURK</name>
<protein>
    <recommendedName>
        <fullName evidence="4">Holin</fullName>
    </recommendedName>
</protein>
<dbReference type="EMBL" id="VYGV01000006">
    <property type="protein sequence ID" value="NWF45431.1"/>
    <property type="molecule type" value="Genomic_DNA"/>
</dbReference>
<evidence type="ECO:0000256" key="1">
    <source>
        <dbReference type="SAM" id="Phobius"/>
    </source>
</evidence>
<feature type="transmembrane region" description="Helical" evidence="1">
    <location>
        <begin position="32"/>
        <end position="54"/>
    </location>
</feature>
<keyword evidence="1" id="KW-1133">Transmembrane helix</keyword>
<accession>A0A7Y8GVU2</accession>